<accession>A0A0A9BBL9</accession>
<feature type="region of interest" description="Disordered" evidence="1">
    <location>
        <begin position="1"/>
        <end position="21"/>
    </location>
</feature>
<reference evidence="2" key="1">
    <citation type="submission" date="2014-09" db="EMBL/GenBank/DDBJ databases">
        <authorList>
            <person name="Magalhaes I.L.F."/>
            <person name="Oliveira U."/>
            <person name="Santos F.R."/>
            <person name="Vidigal T.H.D.A."/>
            <person name="Brescovit A.D."/>
            <person name="Santos A.J."/>
        </authorList>
    </citation>
    <scope>NUCLEOTIDE SEQUENCE</scope>
    <source>
        <tissue evidence="2">Shoot tissue taken approximately 20 cm above the soil surface</tissue>
    </source>
</reference>
<reference evidence="2" key="2">
    <citation type="journal article" date="2015" name="Data Brief">
        <title>Shoot transcriptome of the giant reed, Arundo donax.</title>
        <authorList>
            <person name="Barrero R.A."/>
            <person name="Guerrero F.D."/>
            <person name="Moolhuijzen P."/>
            <person name="Goolsby J.A."/>
            <person name="Tidwell J."/>
            <person name="Bellgard S.E."/>
            <person name="Bellgard M.I."/>
        </authorList>
    </citation>
    <scope>NUCLEOTIDE SEQUENCE</scope>
    <source>
        <tissue evidence="2">Shoot tissue taken approximately 20 cm above the soil surface</tissue>
    </source>
</reference>
<name>A0A0A9BBL9_ARUDO</name>
<dbReference type="EMBL" id="GBRH01241208">
    <property type="protein sequence ID" value="JAD56687.1"/>
    <property type="molecule type" value="Transcribed_RNA"/>
</dbReference>
<protein>
    <submittedName>
        <fullName evidence="2">Uncharacterized protein</fullName>
    </submittedName>
</protein>
<evidence type="ECO:0000313" key="2">
    <source>
        <dbReference type="EMBL" id="JAD56687.1"/>
    </source>
</evidence>
<organism evidence="2">
    <name type="scientific">Arundo donax</name>
    <name type="common">Giant reed</name>
    <name type="synonym">Donax arundinaceus</name>
    <dbReference type="NCBI Taxonomy" id="35708"/>
    <lineage>
        <taxon>Eukaryota</taxon>
        <taxon>Viridiplantae</taxon>
        <taxon>Streptophyta</taxon>
        <taxon>Embryophyta</taxon>
        <taxon>Tracheophyta</taxon>
        <taxon>Spermatophyta</taxon>
        <taxon>Magnoliopsida</taxon>
        <taxon>Liliopsida</taxon>
        <taxon>Poales</taxon>
        <taxon>Poaceae</taxon>
        <taxon>PACMAD clade</taxon>
        <taxon>Arundinoideae</taxon>
        <taxon>Arundineae</taxon>
        <taxon>Arundo</taxon>
    </lineage>
</organism>
<proteinExistence type="predicted"/>
<sequence length="34" mass="3478">MSWGRGRAGARRRVASGRGGSCFYGLRGASGGGY</sequence>
<dbReference type="AlphaFoldDB" id="A0A0A9BBL9"/>
<evidence type="ECO:0000256" key="1">
    <source>
        <dbReference type="SAM" id="MobiDB-lite"/>
    </source>
</evidence>